<protein>
    <submittedName>
        <fullName evidence="2">Uncharacterized protein</fullName>
    </submittedName>
</protein>
<proteinExistence type="predicted"/>
<feature type="region of interest" description="Disordered" evidence="1">
    <location>
        <begin position="1"/>
        <end position="37"/>
    </location>
</feature>
<organism evidence="2">
    <name type="scientific">uncultured Rubrobacteraceae bacterium</name>
    <dbReference type="NCBI Taxonomy" id="349277"/>
    <lineage>
        <taxon>Bacteria</taxon>
        <taxon>Bacillati</taxon>
        <taxon>Actinomycetota</taxon>
        <taxon>Rubrobacteria</taxon>
        <taxon>Rubrobacterales</taxon>
        <taxon>Rubrobacteraceae</taxon>
        <taxon>environmental samples</taxon>
    </lineage>
</organism>
<accession>A0A6J4PB54</accession>
<sequence>GVSSGSRPASWLGSPRHRPPCPLPRPRRPLHGDNGRI</sequence>
<feature type="compositionally biased region" description="Basic residues" evidence="1">
    <location>
        <begin position="15"/>
        <end position="29"/>
    </location>
</feature>
<reference evidence="2" key="1">
    <citation type="submission" date="2020-02" db="EMBL/GenBank/DDBJ databases">
        <authorList>
            <person name="Meier V. D."/>
        </authorList>
    </citation>
    <scope>NUCLEOTIDE SEQUENCE</scope>
    <source>
        <strain evidence="2">AVDCRST_MAG55</strain>
    </source>
</reference>
<dbReference type="EMBL" id="CADCUZ010000054">
    <property type="protein sequence ID" value="CAA9411317.1"/>
    <property type="molecule type" value="Genomic_DNA"/>
</dbReference>
<evidence type="ECO:0000256" key="1">
    <source>
        <dbReference type="SAM" id="MobiDB-lite"/>
    </source>
</evidence>
<feature type="non-terminal residue" evidence="2">
    <location>
        <position position="37"/>
    </location>
</feature>
<feature type="non-terminal residue" evidence="2">
    <location>
        <position position="1"/>
    </location>
</feature>
<gene>
    <name evidence="2" type="ORF">AVDCRST_MAG55-1280</name>
</gene>
<dbReference type="AlphaFoldDB" id="A0A6J4PB54"/>
<name>A0A6J4PB54_9ACTN</name>
<evidence type="ECO:0000313" key="2">
    <source>
        <dbReference type="EMBL" id="CAA9411317.1"/>
    </source>
</evidence>